<dbReference type="SUPFAM" id="SSF51445">
    <property type="entry name" value="(Trans)glycosidases"/>
    <property type="match status" value="1"/>
</dbReference>
<dbReference type="Pfam" id="PF14310">
    <property type="entry name" value="Fn3-like"/>
    <property type="match status" value="1"/>
</dbReference>
<dbReference type="SUPFAM" id="SSF52279">
    <property type="entry name" value="Beta-D-glucan exohydrolase, C-terminal domain"/>
    <property type="match status" value="1"/>
</dbReference>
<evidence type="ECO:0000256" key="6">
    <source>
        <dbReference type="ARBA" id="ARBA00023295"/>
    </source>
</evidence>
<evidence type="ECO:0000256" key="3">
    <source>
        <dbReference type="ARBA" id="ARBA00012744"/>
    </source>
</evidence>
<dbReference type="InterPro" id="IPR017853">
    <property type="entry name" value="GH"/>
</dbReference>
<comment type="catalytic activity">
    <reaction evidence="1">
        <text>Hydrolysis of terminal, non-reducing beta-D-glucosyl residues with release of beta-D-glucose.</text>
        <dbReference type="EC" id="3.2.1.21"/>
    </reaction>
</comment>
<evidence type="ECO:0000256" key="7">
    <source>
        <dbReference type="SAM" id="SignalP"/>
    </source>
</evidence>
<dbReference type="EC" id="3.2.1.21" evidence="3"/>
<dbReference type="InterPro" id="IPR026891">
    <property type="entry name" value="Fn3-like"/>
</dbReference>
<dbReference type="InterPro" id="IPR036962">
    <property type="entry name" value="Glyco_hydro_3_N_sf"/>
</dbReference>
<keyword evidence="10" id="KW-1185">Reference proteome</keyword>
<dbReference type="InterPro" id="IPR051915">
    <property type="entry name" value="Cellulose_Degrad_GH3"/>
</dbReference>
<dbReference type="RefSeq" id="WP_119316622.1">
    <property type="nucleotide sequence ID" value="NZ_QXDL01000286.1"/>
</dbReference>
<keyword evidence="6 9" id="KW-0326">Glycosidase</keyword>
<protein>
    <recommendedName>
        <fullName evidence="3">beta-glucosidase</fullName>
        <ecNumber evidence="3">3.2.1.21</ecNumber>
    </recommendedName>
</protein>
<evidence type="ECO:0000313" key="10">
    <source>
        <dbReference type="Proteomes" id="UP000265715"/>
    </source>
</evidence>
<gene>
    <name evidence="9" type="ORF">Mterra_03765</name>
</gene>
<accession>A0A399DYS7</accession>
<proteinExistence type="inferred from homology"/>
<dbReference type="GO" id="GO:0009251">
    <property type="term" value="P:glucan catabolic process"/>
    <property type="evidence" value="ECO:0007669"/>
    <property type="project" value="TreeGrafter"/>
</dbReference>
<evidence type="ECO:0000256" key="1">
    <source>
        <dbReference type="ARBA" id="ARBA00000448"/>
    </source>
</evidence>
<name>A0A399DYS7_9DEIN</name>
<evidence type="ECO:0000256" key="4">
    <source>
        <dbReference type="ARBA" id="ARBA00022729"/>
    </source>
</evidence>
<comment type="caution">
    <text evidence="9">The sequence shown here is derived from an EMBL/GenBank/DDBJ whole genome shotgun (WGS) entry which is preliminary data.</text>
</comment>
<dbReference type="PANTHER" id="PTHR30620">
    <property type="entry name" value="PERIPLASMIC BETA-GLUCOSIDASE-RELATED"/>
    <property type="match status" value="1"/>
</dbReference>
<dbReference type="InterPro" id="IPR002772">
    <property type="entry name" value="Glyco_hydro_3_C"/>
</dbReference>
<dbReference type="Gene3D" id="3.40.50.1700">
    <property type="entry name" value="Glycoside hydrolase family 3 C-terminal domain"/>
    <property type="match status" value="1"/>
</dbReference>
<feature type="chain" id="PRO_5017180549" description="beta-glucosidase" evidence="7">
    <location>
        <begin position="23"/>
        <end position="739"/>
    </location>
</feature>
<dbReference type="PANTHER" id="PTHR30620:SF16">
    <property type="entry name" value="LYSOSOMAL BETA GLUCOSIDASE"/>
    <property type="match status" value="1"/>
</dbReference>
<dbReference type="InterPro" id="IPR036881">
    <property type="entry name" value="Glyco_hydro_3_C_sf"/>
</dbReference>
<dbReference type="OrthoDB" id="9805821at2"/>
<dbReference type="Pfam" id="PF01915">
    <property type="entry name" value="Glyco_hydro_3_C"/>
    <property type="match status" value="1"/>
</dbReference>
<dbReference type="GO" id="GO:0008422">
    <property type="term" value="F:beta-glucosidase activity"/>
    <property type="evidence" value="ECO:0007669"/>
    <property type="project" value="UniProtKB-EC"/>
</dbReference>
<dbReference type="EMBL" id="QXDL01000286">
    <property type="protein sequence ID" value="RIH77474.1"/>
    <property type="molecule type" value="Genomic_DNA"/>
</dbReference>
<dbReference type="Gene3D" id="2.60.40.10">
    <property type="entry name" value="Immunoglobulins"/>
    <property type="match status" value="1"/>
</dbReference>
<dbReference type="InterPro" id="IPR001764">
    <property type="entry name" value="Glyco_hydro_3_N"/>
</dbReference>
<feature type="signal peptide" evidence="7">
    <location>
        <begin position="1"/>
        <end position="22"/>
    </location>
</feature>
<comment type="similarity">
    <text evidence="2">Belongs to the glycosyl hydrolase 3 family.</text>
</comment>
<evidence type="ECO:0000256" key="2">
    <source>
        <dbReference type="ARBA" id="ARBA00005336"/>
    </source>
</evidence>
<evidence type="ECO:0000259" key="8">
    <source>
        <dbReference type="SMART" id="SM01217"/>
    </source>
</evidence>
<evidence type="ECO:0000313" key="9">
    <source>
        <dbReference type="EMBL" id="RIH77474.1"/>
    </source>
</evidence>
<organism evidence="9 10">
    <name type="scientific">Calidithermus terrae</name>
    <dbReference type="NCBI Taxonomy" id="1408545"/>
    <lineage>
        <taxon>Bacteria</taxon>
        <taxon>Thermotogati</taxon>
        <taxon>Deinococcota</taxon>
        <taxon>Deinococci</taxon>
        <taxon>Thermales</taxon>
        <taxon>Thermaceae</taxon>
        <taxon>Calidithermus</taxon>
    </lineage>
</organism>
<keyword evidence="5 9" id="KW-0378">Hydrolase</keyword>
<dbReference type="FunFam" id="3.20.20.300:FF:000007">
    <property type="entry name" value="Lysosomal beta glucosidase"/>
    <property type="match status" value="1"/>
</dbReference>
<dbReference type="InterPro" id="IPR013783">
    <property type="entry name" value="Ig-like_fold"/>
</dbReference>
<sequence length="739" mass="79538">MTNRRRFGLACAALLTSSLALAQGGQPLYKDPAQPVEKRVADLLARMTLEEKLGQMTQVAVSKLMSDGWGLGPLRGELLERYLVQRGIGSVLSGGGMGPVPNTPRAWAEMTNALQRAAVEKGRLGIPLLYGVDAVHGHNNVVGATLYPHNLGLAATWNPALVEQVARRVGQELRATGTLWNFAPVADLGRDPRWGRFYETFGEDPLLAGSLVAATVRGLQAGRVAATLKHFTGYGQPLGGTDRSPAFLAPRTLQEVWLPPFRAGLEAGALTVMANSGSLNGVPVHASRYLLTDVLRGQMGFKGVVISDWNDIDKLVGDHKAAAGFAEAVALSVNAGVDVYMVPMEVERYLQTLKELVEAGRIPRARVDEAAGRVLRLKFELGLFERPYAEVAEAEKVVEAQRPLAKQAALESVTLLENAASTLPLTNVRTLLVTGPAATDKTMQMGGWSIDWQGKEGAKAPGATVLEGLQKGAPQGVKVAYADPKDARALAAAVRASDAVVVALGEKPYAENEGNNLTGELPAEQYKLLRDLEAMGKPVVLVLLAGRPLAFPADAWLVPEAILMAYLPGSEAGSALADVLFGRHNPSGRLPFTWPKLFGQVPFTYDRYPDIYPKAEPLYPFGYGLSYTDFTYRLQAARATATAVEVDVEVRNTGKRAGSDVVQLYTRFPPLGLLAPRERLVAFAKVNLEPGQTRTLKLTAPLDRFALVPGDVFSLELPRVLPGRYVLRVGEQTVGVEVR</sequence>
<evidence type="ECO:0000256" key="5">
    <source>
        <dbReference type="ARBA" id="ARBA00022801"/>
    </source>
</evidence>
<reference evidence="9 10" key="1">
    <citation type="submission" date="2018-08" db="EMBL/GenBank/DDBJ databases">
        <title>Meiothermus terrae DSM 26712 genome sequencing project.</title>
        <authorList>
            <person name="Da Costa M.S."/>
            <person name="Albuquerque L."/>
            <person name="Raposo P."/>
            <person name="Froufe H.J.C."/>
            <person name="Barroso C.S."/>
            <person name="Egas C."/>
        </authorList>
    </citation>
    <scope>NUCLEOTIDE SEQUENCE [LARGE SCALE GENOMIC DNA]</scope>
    <source>
        <strain evidence="9 10">DSM 26712</strain>
    </source>
</reference>
<keyword evidence="4 7" id="KW-0732">Signal</keyword>
<feature type="domain" description="Fibronectin type III-like" evidence="8">
    <location>
        <begin position="660"/>
        <end position="733"/>
    </location>
</feature>
<dbReference type="Pfam" id="PF00933">
    <property type="entry name" value="Glyco_hydro_3"/>
    <property type="match status" value="1"/>
</dbReference>
<dbReference type="Proteomes" id="UP000265715">
    <property type="component" value="Unassembled WGS sequence"/>
</dbReference>
<dbReference type="PRINTS" id="PR00133">
    <property type="entry name" value="GLHYDRLASE3"/>
</dbReference>
<dbReference type="Gene3D" id="3.20.20.300">
    <property type="entry name" value="Glycoside hydrolase, family 3, N-terminal domain"/>
    <property type="match status" value="1"/>
</dbReference>
<dbReference type="AlphaFoldDB" id="A0A399DYS7"/>
<dbReference type="SMART" id="SM01217">
    <property type="entry name" value="Fn3_like"/>
    <property type="match status" value="1"/>
</dbReference>